<comment type="caution">
    <text evidence="1">The sequence shown here is derived from an EMBL/GenBank/DDBJ whole genome shotgun (WGS) entry which is preliminary data.</text>
</comment>
<sequence length="229" mass="23017">MAAPLRVLTTLGLQKVIEGVLPQLEAAAGRPLELGFGPTQVQLQRLAEGAAADVVIVTEAGIAGLAAKGLVDPASRVDLARSAVGAAVRAKAPKPDIGSVEALVATLRAVPSIVYSKQGASGIFFAGLIERLGIADLVNAKATIIPQGFTAALVARGEAALAIQQMSELMAVEGVDIVGPLPDAVQEKLVFSGAVTTASEAPEAGYALLAALASACTPERLGASGLRPV</sequence>
<gene>
    <name evidence="1" type="ORF">GXW71_03625</name>
</gene>
<dbReference type="PANTHER" id="PTHR30632:SF11">
    <property type="entry name" value="BLR4797 PROTEIN"/>
    <property type="match status" value="1"/>
</dbReference>
<proteinExistence type="predicted"/>
<dbReference type="PANTHER" id="PTHR30632">
    <property type="entry name" value="MOLYBDATE-BINDING PERIPLASMIC PROTEIN"/>
    <property type="match status" value="1"/>
</dbReference>
<accession>A0ABS5ET31</accession>
<name>A0ABS5ET31_9PROT</name>
<keyword evidence="2" id="KW-1185">Reference proteome</keyword>
<evidence type="ECO:0000313" key="2">
    <source>
        <dbReference type="Proteomes" id="UP001196870"/>
    </source>
</evidence>
<dbReference type="Gene3D" id="3.40.190.10">
    <property type="entry name" value="Periplasmic binding protein-like II"/>
    <property type="match status" value="2"/>
</dbReference>
<protein>
    <submittedName>
        <fullName evidence="1">ABC transporter substrate-binding protein</fullName>
    </submittedName>
</protein>
<dbReference type="EMBL" id="JAAGBB010000003">
    <property type="protein sequence ID" value="MBR0663439.1"/>
    <property type="molecule type" value="Genomic_DNA"/>
</dbReference>
<dbReference type="SUPFAM" id="SSF53850">
    <property type="entry name" value="Periplasmic binding protein-like II"/>
    <property type="match status" value="1"/>
</dbReference>
<dbReference type="RefSeq" id="WP_211851025.1">
    <property type="nucleotide sequence ID" value="NZ_JAAGBB010000003.1"/>
</dbReference>
<reference evidence="2" key="1">
    <citation type="journal article" date="2021" name="Syst. Appl. Microbiol.">
        <title>Roseomonas hellenica sp. nov., isolated from roots of wild-growing Alkanna tinctoria.</title>
        <authorList>
            <person name="Rat A."/>
            <person name="Naranjo H.D."/>
            <person name="Lebbe L."/>
            <person name="Cnockaert M."/>
            <person name="Krigas N."/>
            <person name="Grigoriadou K."/>
            <person name="Maloupa E."/>
            <person name="Willems A."/>
        </authorList>
    </citation>
    <scope>NUCLEOTIDE SEQUENCE [LARGE SCALE GENOMIC DNA]</scope>
    <source>
        <strain evidence="2">LMG 31523</strain>
    </source>
</reference>
<organism evidence="1 2">
    <name type="scientific">Plastoroseomonas hellenica</name>
    <dbReference type="NCBI Taxonomy" id="2687306"/>
    <lineage>
        <taxon>Bacteria</taxon>
        <taxon>Pseudomonadati</taxon>
        <taxon>Pseudomonadota</taxon>
        <taxon>Alphaproteobacteria</taxon>
        <taxon>Acetobacterales</taxon>
        <taxon>Acetobacteraceae</taxon>
        <taxon>Plastoroseomonas</taxon>
    </lineage>
</organism>
<dbReference type="Pfam" id="PF13531">
    <property type="entry name" value="SBP_bac_11"/>
    <property type="match status" value="1"/>
</dbReference>
<dbReference type="Proteomes" id="UP001196870">
    <property type="component" value="Unassembled WGS sequence"/>
</dbReference>
<dbReference type="InterPro" id="IPR050682">
    <property type="entry name" value="ModA/WtpA"/>
</dbReference>
<evidence type="ECO:0000313" key="1">
    <source>
        <dbReference type="EMBL" id="MBR0663439.1"/>
    </source>
</evidence>